<feature type="compositionally biased region" description="Basic and acidic residues" evidence="1">
    <location>
        <begin position="1"/>
        <end position="27"/>
    </location>
</feature>
<dbReference type="Proteomes" id="UP001162164">
    <property type="component" value="Unassembled WGS sequence"/>
</dbReference>
<dbReference type="EMBL" id="JAPWTJ010000005">
    <property type="protein sequence ID" value="KAJ8985956.1"/>
    <property type="molecule type" value="Genomic_DNA"/>
</dbReference>
<keyword evidence="3" id="KW-1185">Reference proteome</keyword>
<evidence type="ECO:0000313" key="3">
    <source>
        <dbReference type="Proteomes" id="UP001162164"/>
    </source>
</evidence>
<accession>A0ABQ9K5R2</accession>
<proteinExistence type="predicted"/>
<evidence type="ECO:0000313" key="2">
    <source>
        <dbReference type="EMBL" id="KAJ8985956.1"/>
    </source>
</evidence>
<feature type="region of interest" description="Disordered" evidence="1">
    <location>
        <begin position="1"/>
        <end position="53"/>
    </location>
</feature>
<protein>
    <submittedName>
        <fullName evidence="2">Uncharacterized protein</fullName>
    </submittedName>
</protein>
<comment type="caution">
    <text evidence="2">The sequence shown here is derived from an EMBL/GenBank/DDBJ whole genome shotgun (WGS) entry which is preliminary data.</text>
</comment>
<gene>
    <name evidence="2" type="ORF">NQ317_010714</name>
</gene>
<organism evidence="2 3">
    <name type="scientific">Molorchus minor</name>
    <dbReference type="NCBI Taxonomy" id="1323400"/>
    <lineage>
        <taxon>Eukaryota</taxon>
        <taxon>Metazoa</taxon>
        <taxon>Ecdysozoa</taxon>
        <taxon>Arthropoda</taxon>
        <taxon>Hexapoda</taxon>
        <taxon>Insecta</taxon>
        <taxon>Pterygota</taxon>
        <taxon>Neoptera</taxon>
        <taxon>Endopterygota</taxon>
        <taxon>Coleoptera</taxon>
        <taxon>Polyphaga</taxon>
        <taxon>Cucujiformia</taxon>
        <taxon>Chrysomeloidea</taxon>
        <taxon>Cerambycidae</taxon>
        <taxon>Lamiinae</taxon>
        <taxon>Monochamini</taxon>
        <taxon>Molorchus</taxon>
    </lineage>
</organism>
<feature type="region of interest" description="Disordered" evidence="1">
    <location>
        <begin position="86"/>
        <end position="115"/>
    </location>
</feature>
<reference evidence="2" key="1">
    <citation type="journal article" date="2023" name="Insect Mol. Biol.">
        <title>Genome sequencing provides insights into the evolution of gene families encoding plant cell wall-degrading enzymes in longhorned beetles.</title>
        <authorList>
            <person name="Shin N.R."/>
            <person name="Okamura Y."/>
            <person name="Kirsch R."/>
            <person name="Pauchet Y."/>
        </authorList>
    </citation>
    <scope>NUCLEOTIDE SEQUENCE</scope>
    <source>
        <strain evidence="2">MMC_N1</strain>
    </source>
</reference>
<evidence type="ECO:0000256" key="1">
    <source>
        <dbReference type="SAM" id="MobiDB-lite"/>
    </source>
</evidence>
<sequence>MEGRRQAAPMDQDRRWGLGKKWNDGRKKTTATTIGKCSNGRKKTAGDINGPRPTVEIRQEEGKWKKEDCERHRWTKTDSGDLVRRGVMEEDDGKHRRVKTDMNRRKEDRREERRGIWKIIA</sequence>
<name>A0ABQ9K5R2_9CUCU</name>